<dbReference type="EMBL" id="GBXM01051078">
    <property type="protein sequence ID" value="JAH57499.1"/>
    <property type="molecule type" value="Transcribed_RNA"/>
</dbReference>
<accession>A0A0E9TUY3</accession>
<organism evidence="1">
    <name type="scientific">Anguilla anguilla</name>
    <name type="common">European freshwater eel</name>
    <name type="synonym">Muraena anguilla</name>
    <dbReference type="NCBI Taxonomy" id="7936"/>
    <lineage>
        <taxon>Eukaryota</taxon>
        <taxon>Metazoa</taxon>
        <taxon>Chordata</taxon>
        <taxon>Craniata</taxon>
        <taxon>Vertebrata</taxon>
        <taxon>Euteleostomi</taxon>
        <taxon>Actinopterygii</taxon>
        <taxon>Neopterygii</taxon>
        <taxon>Teleostei</taxon>
        <taxon>Anguilliformes</taxon>
        <taxon>Anguillidae</taxon>
        <taxon>Anguilla</taxon>
    </lineage>
</organism>
<sequence>MLQTANKELTTPNTRQQLNHNMVNYMEKWWAIGHQE</sequence>
<protein>
    <submittedName>
        <fullName evidence="1">Uncharacterized protein</fullName>
    </submittedName>
</protein>
<name>A0A0E9TUY3_ANGAN</name>
<dbReference type="AlphaFoldDB" id="A0A0E9TUY3"/>
<reference evidence="1" key="1">
    <citation type="submission" date="2014-11" db="EMBL/GenBank/DDBJ databases">
        <authorList>
            <person name="Amaro Gonzalez C."/>
        </authorList>
    </citation>
    <scope>NUCLEOTIDE SEQUENCE</scope>
</reference>
<evidence type="ECO:0000313" key="1">
    <source>
        <dbReference type="EMBL" id="JAH57499.1"/>
    </source>
</evidence>
<reference evidence="1" key="2">
    <citation type="journal article" date="2015" name="Fish Shellfish Immunol.">
        <title>Early steps in the European eel (Anguilla anguilla)-Vibrio vulnificus interaction in the gills: Role of the RtxA13 toxin.</title>
        <authorList>
            <person name="Callol A."/>
            <person name="Pajuelo D."/>
            <person name="Ebbesson L."/>
            <person name="Teles M."/>
            <person name="MacKenzie S."/>
            <person name="Amaro C."/>
        </authorList>
    </citation>
    <scope>NUCLEOTIDE SEQUENCE</scope>
</reference>
<proteinExistence type="predicted"/>